<evidence type="ECO:0000313" key="2">
    <source>
        <dbReference type="EMBL" id="KKN87366.1"/>
    </source>
</evidence>
<feature type="transmembrane region" description="Helical" evidence="1">
    <location>
        <begin position="27"/>
        <end position="47"/>
    </location>
</feature>
<dbReference type="AlphaFoldDB" id="A0A0F9WMN9"/>
<keyword evidence="1" id="KW-0472">Membrane</keyword>
<accession>A0A0F9WMN9</accession>
<keyword evidence="1" id="KW-0812">Transmembrane</keyword>
<name>A0A0F9WMN9_9ZZZZ</name>
<comment type="caution">
    <text evidence="2">The sequence shown here is derived from an EMBL/GenBank/DDBJ whole genome shotgun (WGS) entry which is preliminary data.</text>
</comment>
<gene>
    <name evidence="2" type="ORF">LCGC14_0258200</name>
</gene>
<protein>
    <submittedName>
        <fullName evidence="2">Uncharacterized protein</fullName>
    </submittedName>
</protein>
<sequence>MKTTEKLRGEAYVAHELEMAIRRERSFWQLVVILMTVFGVVGGGLGVRCGLDQTPNATLISDAVMVPKLKAEMEQLRGECALPVIAALCPADPLGRHCAVSWQTIRASTNSPWTFVGCDDGQRWRVHWVTMDQVNPEDPAP</sequence>
<dbReference type="EMBL" id="LAZR01000138">
    <property type="protein sequence ID" value="KKN87366.1"/>
    <property type="molecule type" value="Genomic_DNA"/>
</dbReference>
<evidence type="ECO:0000256" key="1">
    <source>
        <dbReference type="SAM" id="Phobius"/>
    </source>
</evidence>
<proteinExistence type="predicted"/>
<organism evidence="2">
    <name type="scientific">marine sediment metagenome</name>
    <dbReference type="NCBI Taxonomy" id="412755"/>
    <lineage>
        <taxon>unclassified sequences</taxon>
        <taxon>metagenomes</taxon>
        <taxon>ecological metagenomes</taxon>
    </lineage>
</organism>
<keyword evidence="1" id="KW-1133">Transmembrane helix</keyword>
<reference evidence="2" key="1">
    <citation type="journal article" date="2015" name="Nature">
        <title>Complex archaea that bridge the gap between prokaryotes and eukaryotes.</title>
        <authorList>
            <person name="Spang A."/>
            <person name="Saw J.H."/>
            <person name="Jorgensen S.L."/>
            <person name="Zaremba-Niedzwiedzka K."/>
            <person name="Martijn J."/>
            <person name="Lind A.E."/>
            <person name="van Eijk R."/>
            <person name="Schleper C."/>
            <person name="Guy L."/>
            <person name="Ettema T.J."/>
        </authorList>
    </citation>
    <scope>NUCLEOTIDE SEQUENCE</scope>
</reference>